<gene>
    <name evidence="1" type="ORF">NLG97_g8441</name>
</gene>
<dbReference type="EMBL" id="JANAKD010001486">
    <property type="protein sequence ID" value="KAJ3478963.1"/>
    <property type="molecule type" value="Genomic_DNA"/>
</dbReference>
<proteinExistence type="predicted"/>
<organism evidence="1 2">
    <name type="scientific">Lecanicillium saksenae</name>
    <dbReference type="NCBI Taxonomy" id="468837"/>
    <lineage>
        <taxon>Eukaryota</taxon>
        <taxon>Fungi</taxon>
        <taxon>Dikarya</taxon>
        <taxon>Ascomycota</taxon>
        <taxon>Pezizomycotina</taxon>
        <taxon>Sordariomycetes</taxon>
        <taxon>Hypocreomycetidae</taxon>
        <taxon>Hypocreales</taxon>
        <taxon>Cordycipitaceae</taxon>
        <taxon>Lecanicillium</taxon>
    </lineage>
</organism>
<reference evidence="1" key="1">
    <citation type="submission" date="2022-07" db="EMBL/GenBank/DDBJ databases">
        <title>Genome Sequence of Lecanicillium saksenae.</title>
        <authorList>
            <person name="Buettner E."/>
        </authorList>
    </citation>
    <scope>NUCLEOTIDE SEQUENCE</scope>
    <source>
        <strain evidence="1">VT-O1</strain>
    </source>
</reference>
<protein>
    <submittedName>
        <fullName evidence="1">Uncharacterized protein</fullName>
    </submittedName>
</protein>
<evidence type="ECO:0000313" key="2">
    <source>
        <dbReference type="Proteomes" id="UP001148737"/>
    </source>
</evidence>
<dbReference type="Proteomes" id="UP001148737">
    <property type="component" value="Unassembled WGS sequence"/>
</dbReference>
<sequence length="689" mass="76397">MQPMSVVGFNENWQYFVYNNELFGCDYREVDNDLFQQVVLRKSADPGWQTVFYSLPALDEFVTGELYEPHPTIPDNWKLCGRSDDIIVFSNGEKLNPVTMETDIAQHPDIRKALVVGDGRFQAGLILEPVTYPADEADKKYLIDNICSQQKPFLYSGMGELRKGATLRLYKDDIEKLYQESNSSEVVHIDIQSSEALMGSVRAMFVDELDISELGDDDDFTASGMDSLQVINACKLISTGLLAARVPDLKATVEPRMLYQNNTLRKLSSHIFSCLQGNENNTDAAPNHTFEVMRELIERYTESLPLPRRGKTAAQSKQQTVLLTGSTGSLGSYLLHLLERSEVVSSIICLNRGEDGGVQKQRNINAKRGLCTSFQKAIFLQSDLSQPHLSLSSEKYRQILDSVDCIIHNAWPVNFNFAIESFEPFIRGVRHLVDLAATAAKSTPVVFISSVGTVDRWPRNDAVPELSLANLAYASGGYGRSKLVTSLILDRATAVSYIPTAKIRVGQIAGPRGNSGMWNKKEWLPSIIASSVTLAVLPTDLAGLNKVAWLPVEDMAAAILDISGCSSAQNNNAITGYYNLVNPSVLTWQALVPTIQRYYRDRGRTLNPLSFRDWIDVVETSAVEQSRNPASKLLDTYKGLVEATDSGKAHPGYATARTRAASQLVRDLGPITGDLMVHWCQQWGFEIDS</sequence>
<comment type="caution">
    <text evidence="1">The sequence shown here is derived from an EMBL/GenBank/DDBJ whole genome shotgun (WGS) entry which is preliminary data.</text>
</comment>
<name>A0ACC1QJG9_9HYPO</name>
<keyword evidence="2" id="KW-1185">Reference proteome</keyword>
<accession>A0ACC1QJG9</accession>
<evidence type="ECO:0000313" key="1">
    <source>
        <dbReference type="EMBL" id="KAJ3478963.1"/>
    </source>
</evidence>